<dbReference type="GO" id="GO:0006811">
    <property type="term" value="P:monoatomic ion transport"/>
    <property type="evidence" value="ECO:0007669"/>
    <property type="project" value="UniProtKB-KW"/>
</dbReference>
<evidence type="ECO:0000256" key="3">
    <source>
        <dbReference type="ARBA" id="ARBA00022449"/>
    </source>
</evidence>
<keyword evidence="3" id="KW-0050">Antiport</keyword>
<keyword evidence="5 10" id="KW-0812">Transmembrane</keyword>
<proteinExistence type="predicted"/>
<dbReference type="GO" id="GO:0015297">
    <property type="term" value="F:antiporter activity"/>
    <property type="evidence" value="ECO:0007669"/>
    <property type="project" value="UniProtKB-KW"/>
</dbReference>
<evidence type="ECO:0000313" key="11">
    <source>
        <dbReference type="EMBL" id="OOV86957.1"/>
    </source>
</evidence>
<dbReference type="PIRSF" id="PIRSF006603">
    <property type="entry name" value="DinF"/>
    <property type="match status" value="1"/>
</dbReference>
<evidence type="ECO:0000256" key="5">
    <source>
        <dbReference type="ARBA" id="ARBA00022692"/>
    </source>
</evidence>
<dbReference type="Pfam" id="PF01554">
    <property type="entry name" value="MatE"/>
    <property type="match status" value="2"/>
</dbReference>
<evidence type="ECO:0000256" key="1">
    <source>
        <dbReference type="ARBA" id="ARBA00004429"/>
    </source>
</evidence>
<evidence type="ECO:0000256" key="4">
    <source>
        <dbReference type="ARBA" id="ARBA00022475"/>
    </source>
</evidence>
<dbReference type="PANTHER" id="PTHR43298:SF2">
    <property type="entry name" value="FMN_FAD EXPORTER YEEO-RELATED"/>
    <property type="match status" value="1"/>
</dbReference>
<evidence type="ECO:0000256" key="2">
    <source>
        <dbReference type="ARBA" id="ARBA00022448"/>
    </source>
</evidence>
<keyword evidence="12" id="KW-1185">Reference proteome</keyword>
<feature type="transmembrane region" description="Helical" evidence="10">
    <location>
        <begin position="243"/>
        <end position="261"/>
    </location>
</feature>
<name>A0A1T1HB50_OCELI</name>
<comment type="subcellular location">
    <subcellularLocation>
        <location evidence="1">Cell inner membrane</location>
        <topology evidence="1">Multi-pass membrane protein</topology>
    </subcellularLocation>
</comment>
<reference evidence="11" key="1">
    <citation type="submission" date="2017-02" db="EMBL/GenBank/DDBJ databases">
        <title>Draft Genome Sequence of the Salt Water Bacterium Oceanospirillum linum ATCC 11336.</title>
        <authorList>
            <person name="Trachtenberg A.M."/>
            <person name="Carney J.G."/>
            <person name="Linnane J.D."/>
            <person name="Rheaume B.A."/>
            <person name="Pitts N.L."/>
            <person name="Mykles D.L."/>
            <person name="Maclea K.S."/>
        </authorList>
    </citation>
    <scope>NUCLEOTIDE SEQUENCE [LARGE SCALE GENOMIC DNA]</scope>
    <source>
        <strain evidence="11">ATCC 11336</strain>
    </source>
</reference>
<feature type="transmembrane region" description="Helical" evidence="10">
    <location>
        <begin position="318"/>
        <end position="343"/>
    </location>
</feature>
<feature type="transmembrane region" description="Helical" evidence="10">
    <location>
        <begin position="355"/>
        <end position="378"/>
    </location>
</feature>
<dbReference type="CDD" id="cd13133">
    <property type="entry name" value="MATE_like_7"/>
    <property type="match status" value="1"/>
</dbReference>
<evidence type="ECO:0000256" key="8">
    <source>
        <dbReference type="ARBA" id="ARBA00023136"/>
    </source>
</evidence>
<keyword evidence="4" id="KW-1003">Cell membrane</keyword>
<dbReference type="GO" id="GO:0042910">
    <property type="term" value="F:xenobiotic transmembrane transporter activity"/>
    <property type="evidence" value="ECO:0007669"/>
    <property type="project" value="InterPro"/>
</dbReference>
<feature type="transmembrane region" description="Helical" evidence="10">
    <location>
        <begin position="131"/>
        <end position="148"/>
    </location>
</feature>
<feature type="transmembrane region" description="Helical" evidence="10">
    <location>
        <begin position="273"/>
        <end position="297"/>
    </location>
</feature>
<dbReference type="InterPro" id="IPR048279">
    <property type="entry name" value="MdtK-like"/>
</dbReference>
<feature type="transmembrane region" description="Helical" evidence="10">
    <location>
        <begin position="89"/>
        <end position="111"/>
    </location>
</feature>
<keyword evidence="2" id="KW-0813">Transport</keyword>
<feature type="transmembrane region" description="Helical" evidence="10">
    <location>
        <begin position="160"/>
        <end position="180"/>
    </location>
</feature>
<keyword evidence="6 10" id="KW-1133">Transmembrane helix</keyword>
<evidence type="ECO:0000256" key="9">
    <source>
        <dbReference type="ARBA" id="ARBA00031636"/>
    </source>
</evidence>
<comment type="caution">
    <text evidence="11">The sequence shown here is derived from an EMBL/GenBank/DDBJ whole genome shotgun (WGS) entry which is preliminary data.</text>
</comment>
<evidence type="ECO:0000256" key="6">
    <source>
        <dbReference type="ARBA" id="ARBA00022989"/>
    </source>
</evidence>
<feature type="transmembrane region" description="Helical" evidence="10">
    <location>
        <begin position="200"/>
        <end position="222"/>
    </location>
</feature>
<dbReference type="GO" id="GO:0005886">
    <property type="term" value="C:plasma membrane"/>
    <property type="evidence" value="ECO:0007669"/>
    <property type="project" value="UniProtKB-SubCell"/>
</dbReference>
<evidence type="ECO:0000256" key="10">
    <source>
        <dbReference type="SAM" id="Phobius"/>
    </source>
</evidence>
<sequence length="441" mass="47684">MSFPAFQRQREILKLALPLIGGMLSQSLINLVDSAMVGALGSTALAAAGVAGYTAFVITALILGISSAVQSTTAYYYGAKCTVSQNKTLKAGLILAIILCGPLILIFYPSTGLVLSYINYDGAVVELAEPYLDWRVIGLVAVALNLVFRGYWNGRHHSKVYFQTIVLIHLSNIAISYVLIYGKFGLPAMGVEGAGLGTCISLFIGTIIWIIYTLQQLGLGVLRKSPLDRQILRKLINRTLPNSLQQTLFASGYLVLFWIIGQINPLSIAVGHVLVNLSLLMILPAVGLGMAATSLVGRSLGQADEQAAQYWGFDVAKVAVLLLMIIALPLNLFAQQIIGLFLIEPQAVALGTELLRLTAIMMVIDASAIVLTQAMLGAGASKTVMQVSVTLQWGVFLPLAFVFGIYLGFGLMAIWWVQLVYRCLNAAGFIWLWKVKAWSLR</sequence>
<dbReference type="InterPro" id="IPR050222">
    <property type="entry name" value="MATE_MdtK"/>
</dbReference>
<evidence type="ECO:0000313" key="12">
    <source>
        <dbReference type="Proteomes" id="UP000190064"/>
    </source>
</evidence>
<feature type="transmembrane region" description="Helical" evidence="10">
    <location>
        <begin position="44"/>
        <end position="69"/>
    </location>
</feature>
<protein>
    <recommendedName>
        <fullName evidence="9">Multidrug-efflux transporter</fullName>
    </recommendedName>
</protein>
<keyword evidence="8 10" id="KW-0472">Membrane</keyword>
<dbReference type="EMBL" id="MTSD02000004">
    <property type="protein sequence ID" value="OOV86957.1"/>
    <property type="molecule type" value="Genomic_DNA"/>
</dbReference>
<dbReference type="PANTHER" id="PTHR43298">
    <property type="entry name" value="MULTIDRUG RESISTANCE PROTEIN NORM-RELATED"/>
    <property type="match status" value="1"/>
</dbReference>
<evidence type="ECO:0000256" key="7">
    <source>
        <dbReference type="ARBA" id="ARBA00023065"/>
    </source>
</evidence>
<feature type="transmembrane region" description="Helical" evidence="10">
    <location>
        <begin position="390"/>
        <end position="409"/>
    </location>
</feature>
<dbReference type="STRING" id="966.BTA35_0211490"/>
<accession>A0A1T1HB50</accession>
<dbReference type="NCBIfam" id="TIGR00797">
    <property type="entry name" value="matE"/>
    <property type="match status" value="1"/>
</dbReference>
<dbReference type="Proteomes" id="UP000190064">
    <property type="component" value="Unassembled WGS sequence"/>
</dbReference>
<dbReference type="AlphaFoldDB" id="A0A1T1HB50"/>
<organism evidence="11 12">
    <name type="scientific">Oceanospirillum linum</name>
    <dbReference type="NCBI Taxonomy" id="966"/>
    <lineage>
        <taxon>Bacteria</taxon>
        <taxon>Pseudomonadati</taxon>
        <taxon>Pseudomonadota</taxon>
        <taxon>Gammaproteobacteria</taxon>
        <taxon>Oceanospirillales</taxon>
        <taxon>Oceanospirillaceae</taxon>
        <taxon>Oceanospirillum</taxon>
    </lineage>
</organism>
<dbReference type="InterPro" id="IPR002528">
    <property type="entry name" value="MATE_fam"/>
</dbReference>
<feature type="transmembrane region" description="Helical" evidence="10">
    <location>
        <begin position="12"/>
        <end position="32"/>
    </location>
</feature>
<keyword evidence="7" id="KW-0406">Ion transport</keyword>
<gene>
    <name evidence="11" type="ORF">BTA35_0211490</name>
</gene>